<accession>I2Q1E0</accession>
<organism evidence="2">
    <name type="scientific">Desulfovibrio sp. U5L</name>
    <dbReference type="NCBI Taxonomy" id="596152"/>
    <lineage>
        <taxon>Bacteria</taxon>
        <taxon>Pseudomonadati</taxon>
        <taxon>Thermodesulfobacteriota</taxon>
        <taxon>Desulfovibrionia</taxon>
        <taxon>Desulfovibrionales</taxon>
        <taxon>Desulfovibrionaceae</taxon>
        <taxon>Desulfovibrio</taxon>
    </lineage>
</organism>
<evidence type="ECO:0000256" key="1">
    <source>
        <dbReference type="SAM" id="MobiDB-lite"/>
    </source>
</evidence>
<dbReference type="eggNOG" id="ENOG5032E7V">
    <property type="taxonomic scope" value="Bacteria"/>
</dbReference>
<reference evidence="2" key="1">
    <citation type="submission" date="2011-11" db="EMBL/GenBank/DDBJ databases">
        <title>Improved High-Quality Draft sequence of Desulfovibrio sp. U5L.</title>
        <authorList>
            <consortium name="US DOE Joint Genome Institute"/>
            <person name="Lucas S."/>
            <person name="Han J."/>
            <person name="Lapidus A."/>
            <person name="Cheng J.-F."/>
            <person name="Goodwin L."/>
            <person name="Pitluck S."/>
            <person name="Peters L."/>
            <person name="Ovchinnikova G."/>
            <person name="Held B."/>
            <person name="Detter J.C."/>
            <person name="Han C."/>
            <person name="Tapia R."/>
            <person name="Land M."/>
            <person name="Hauser L."/>
            <person name="Kyrpides N."/>
            <person name="Ivanova N."/>
            <person name="Pagani I."/>
            <person name="Gabster J."/>
            <person name="Walker C."/>
            <person name="Stolyar S."/>
            <person name="Stahl D."/>
            <person name="Arkin A."/>
            <person name="Dehal P."/>
            <person name="Hazen T."/>
            <person name="Woyke T."/>
        </authorList>
    </citation>
    <scope>NUCLEOTIDE SEQUENCE [LARGE SCALE GENOMIC DNA]</scope>
    <source>
        <strain evidence="2">U5L</strain>
    </source>
</reference>
<name>I2Q1E0_9BACT</name>
<feature type="region of interest" description="Disordered" evidence="1">
    <location>
        <begin position="104"/>
        <end position="130"/>
    </location>
</feature>
<dbReference type="OrthoDB" id="9978665at2"/>
<protein>
    <submittedName>
        <fullName evidence="2">Uncharacterized protein</fullName>
    </submittedName>
</protein>
<dbReference type="EMBL" id="JH600068">
    <property type="protein sequence ID" value="EIG53596.1"/>
    <property type="molecule type" value="Genomic_DNA"/>
</dbReference>
<proteinExistence type="predicted"/>
<dbReference type="AlphaFoldDB" id="I2Q1E0"/>
<gene>
    <name evidence="2" type="ORF">DesU5LDRAFT_1922</name>
</gene>
<dbReference type="STRING" id="596152.DesU5LDRAFT_1922"/>
<dbReference type="HOGENOM" id="CLU_1934669_0_0_7"/>
<sequence>MAKAATTDTTASAVKTETRWRVIINSDGRPGGNAPITLTVKGIVNHVPRDTEVLLNKAQLGVLQDSRVRGYEIVGETGVRAISGRNRYSYNILGQVEVPVGTVSATPVVDDEPPAGDGGDESKGAEGAAS</sequence>
<evidence type="ECO:0000313" key="2">
    <source>
        <dbReference type="EMBL" id="EIG53596.1"/>
    </source>
</evidence>